<keyword evidence="5" id="KW-1185">Reference proteome</keyword>
<organism evidence="4 5">
    <name type="scientific">Hydrogenophaga taeniospiralis CCUG 15921</name>
    <dbReference type="NCBI Taxonomy" id="1281780"/>
    <lineage>
        <taxon>Bacteria</taxon>
        <taxon>Pseudomonadati</taxon>
        <taxon>Pseudomonadota</taxon>
        <taxon>Betaproteobacteria</taxon>
        <taxon>Burkholderiales</taxon>
        <taxon>Comamonadaceae</taxon>
        <taxon>Hydrogenophaga</taxon>
    </lineage>
</organism>
<gene>
    <name evidence="4" type="ORF">H010_16614</name>
</gene>
<dbReference type="PANTHER" id="PTHR47235:SF1">
    <property type="entry name" value="BLR6548 PROTEIN"/>
    <property type="match status" value="1"/>
</dbReference>
<keyword evidence="2" id="KW-0732">Signal</keyword>
<protein>
    <submittedName>
        <fullName evidence="4">Extracellular ligand-binding receptor</fullName>
    </submittedName>
</protein>
<dbReference type="SUPFAM" id="SSF53822">
    <property type="entry name" value="Periplasmic binding protein-like I"/>
    <property type="match status" value="1"/>
</dbReference>
<dbReference type="OrthoDB" id="8877358at2"/>
<sequence length="367" mass="39427">MTAALLTHAAHAAELVVVQVAPQKGELAHYTNELRTGMLAHLDHVNATGGVRGDTVRLVSLDDAANPAQALKQIEQAAASLNPVAFLYLIGPETIVATLEANIFGRLGIPLIGTSPAAAQLRTPTRSHVFHLTQGENSEYEKLAQQLRTVGLRKVALVHWDDPATLGEVRYFEQSAAREPAIEVLARAPVAASSGRLDKPFEQVAQARADAIVSMLPVEETAKLLKHLRSKGVFTPVYGASYNESGRLFEHAGEAASRGMTVTQVVPNPFGGALPAVRDYQVQMKQYAPKDARLGTLSLEGFLAAHLLVEALRQTPRPVTAAGLRDALEQRSPFDLGGLKASFSKTDHVGLDFLDIGIVTFGGRLRY</sequence>
<comment type="similarity">
    <text evidence="1">Belongs to the leucine-binding protein family.</text>
</comment>
<dbReference type="CDD" id="cd06326">
    <property type="entry name" value="PBP1_ABC_ligand_binding-like"/>
    <property type="match status" value="1"/>
</dbReference>
<evidence type="ECO:0000256" key="1">
    <source>
        <dbReference type="ARBA" id="ARBA00010062"/>
    </source>
</evidence>
<evidence type="ECO:0000256" key="2">
    <source>
        <dbReference type="ARBA" id="ARBA00022729"/>
    </source>
</evidence>
<dbReference type="InterPro" id="IPR028081">
    <property type="entry name" value="Leu-bd"/>
</dbReference>
<evidence type="ECO:0000259" key="3">
    <source>
        <dbReference type="Pfam" id="PF13458"/>
    </source>
</evidence>
<keyword evidence="4" id="KW-0675">Receptor</keyword>
<dbReference type="Pfam" id="PF13458">
    <property type="entry name" value="Peripla_BP_6"/>
    <property type="match status" value="1"/>
</dbReference>
<dbReference type="InterPro" id="IPR028082">
    <property type="entry name" value="Peripla_BP_I"/>
</dbReference>
<evidence type="ECO:0000313" key="5">
    <source>
        <dbReference type="Proteomes" id="UP001152876"/>
    </source>
</evidence>
<reference evidence="4" key="1">
    <citation type="submission" date="2013-01" db="EMBL/GenBank/DDBJ databases">
        <title>Genome draft of Hydrogenophaga taeniospiralis 2K1.</title>
        <authorList>
            <person name="Gomila M."/>
            <person name="Lalucat J."/>
        </authorList>
    </citation>
    <scope>NUCLEOTIDE SEQUENCE</scope>
    <source>
        <strain evidence="4">CCUG 15921</strain>
    </source>
</reference>
<dbReference type="PANTHER" id="PTHR47235">
    <property type="entry name" value="BLR6548 PROTEIN"/>
    <property type="match status" value="1"/>
</dbReference>
<dbReference type="AlphaFoldDB" id="A0A9X4SGD1"/>
<name>A0A9X4SGD1_9BURK</name>
<dbReference type="RefSeq" id="WP_068174311.1">
    <property type="nucleotide sequence ID" value="NZ_AOGK01000015.1"/>
</dbReference>
<proteinExistence type="inferred from homology"/>
<comment type="caution">
    <text evidence="4">The sequence shown here is derived from an EMBL/GenBank/DDBJ whole genome shotgun (WGS) entry which is preliminary data.</text>
</comment>
<dbReference type="Proteomes" id="UP001152876">
    <property type="component" value="Unassembled WGS sequence"/>
</dbReference>
<feature type="domain" description="Leucine-binding protein" evidence="3">
    <location>
        <begin position="20"/>
        <end position="349"/>
    </location>
</feature>
<evidence type="ECO:0000313" key="4">
    <source>
        <dbReference type="EMBL" id="MDG5976891.1"/>
    </source>
</evidence>
<dbReference type="Gene3D" id="3.40.50.2300">
    <property type="match status" value="2"/>
</dbReference>
<accession>A0A9X4SGD1</accession>
<dbReference type="EMBL" id="AOGK01000015">
    <property type="protein sequence ID" value="MDG5976891.1"/>
    <property type="molecule type" value="Genomic_DNA"/>
</dbReference>